<reference evidence="3 4" key="1">
    <citation type="submission" date="2019-10" db="EMBL/GenBank/DDBJ databases">
        <title>Taxonomy of Antarctic Massilia spp.: description of Massilia rubra sp. nov., Massilia aquatica sp. nov., Massilia mucilaginosa sp. nov., Massilia frigida sp. nov. isolated from streams, lakes and regoliths.</title>
        <authorList>
            <person name="Holochova P."/>
            <person name="Sedlacek I."/>
            <person name="Kralova S."/>
            <person name="Maslanova I."/>
            <person name="Busse H.-J."/>
            <person name="Stankova E."/>
            <person name="Vrbovska V."/>
            <person name="Kovarovic V."/>
            <person name="Bartak M."/>
            <person name="Svec P."/>
            <person name="Pantucek R."/>
        </authorList>
    </citation>
    <scope>NUCLEOTIDE SEQUENCE [LARGE SCALE GENOMIC DNA]</scope>
    <source>
        <strain evidence="3 4">CCM 8695</strain>
    </source>
</reference>
<dbReference type="Proteomes" id="UP000621455">
    <property type="component" value="Unassembled WGS sequence"/>
</dbReference>
<dbReference type="SUPFAM" id="SSF50465">
    <property type="entry name" value="EF-Tu/eEF-1alpha/eIF2-gamma C-terminal domain"/>
    <property type="match status" value="1"/>
</dbReference>
<gene>
    <name evidence="3" type="ORF">F2P44_23560</name>
</gene>
<dbReference type="EMBL" id="WHJG01000030">
    <property type="protein sequence ID" value="NHZ82233.1"/>
    <property type="molecule type" value="Genomic_DNA"/>
</dbReference>
<keyword evidence="1" id="KW-0547">Nucleotide-binding</keyword>
<keyword evidence="4" id="KW-1185">Reference proteome</keyword>
<comment type="caution">
    <text evidence="3">The sequence shown here is derived from an EMBL/GenBank/DDBJ whole genome shotgun (WGS) entry which is preliminary data.</text>
</comment>
<evidence type="ECO:0000313" key="4">
    <source>
        <dbReference type="Proteomes" id="UP000621455"/>
    </source>
</evidence>
<accession>A0ABX0NAA1</accession>
<dbReference type="RefSeq" id="WP_167090043.1">
    <property type="nucleotide sequence ID" value="NZ_WHJG01000030.1"/>
</dbReference>
<keyword evidence="2" id="KW-0342">GTP-binding</keyword>
<evidence type="ECO:0008006" key="5">
    <source>
        <dbReference type="Google" id="ProtNLM"/>
    </source>
</evidence>
<dbReference type="Gene3D" id="2.40.30.10">
    <property type="entry name" value="Translation factors"/>
    <property type="match status" value="1"/>
</dbReference>
<organism evidence="3 4">
    <name type="scientific">Massilia frigida</name>
    <dbReference type="NCBI Taxonomy" id="2609281"/>
    <lineage>
        <taxon>Bacteria</taxon>
        <taxon>Pseudomonadati</taxon>
        <taxon>Pseudomonadota</taxon>
        <taxon>Betaproteobacteria</taxon>
        <taxon>Burkholderiales</taxon>
        <taxon>Oxalobacteraceae</taxon>
        <taxon>Telluria group</taxon>
        <taxon>Massilia</taxon>
    </lineage>
</organism>
<evidence type="ECO:0000313" key="3">
    <source>
        <dbReference type="EMBL" id="NHZ82233.1"/>
    </source>
</evidence>
<name>A0ABX0NAA1_9BURK</name>
<dbReference type="InterPro" id="IPR009001">
    <property type="entry name" value="Transl_elong_EF1A/Init_IF2_C"/>
</dbReference>
<evidence type="ECO:0000256" key="2">
    <source>
        <dbReference type="ARBA" id="ARBA00023134"/>
    </source>
</evidence>
<evidence type="ECO:0000256" key="1">
    <source>
        <dbReference type="ARBA" id="ARBA00022741"/>
    </source>
</evidence>
<proteinExistence type="predicted"/>
<protein>
    <recommendedName>
        <fullName evidence="5">Translation elongation factor EFTu/EF1A C-terminal domain-containing protein</fullName>
    </recommendedName>
</protein>
<sequence>MKDKTMSHADERWLDISVKAKVALLAPPMGRSSPIQTGYRPNHQLPSGDFCMGIFTSMEGGQIAPGESAPVEILFMVVEPLRGFFEAGYVWNIYEGSRKVGSGEILAVTEVRQSR</sequence>